<organism evidence="2 3">
    <name type="scientific">Eragrostis curvula</name>
    <name type="common">weeping love grass</name>
    <dbReference type="NCBI Taxonomy" id="38414"/>
    <lineage>
        <taxon>Eukaryota</taxon>
        <taxon>Viridiplantae</taxon>
        <taxon>Streptophyta</taxon>
        <taxon>Embryophyta</taxon>
        <taxon>Tracheophyta</taxon>
        <taxon>Spermatophyta</taxon>
        <taxon>Magnoliopsida</taxon>
        <taxon>Liliopsida</taxon>
        <taxon>Poales</taxon>
        <taxon>Poaceae</taxon>
        <taxon>PACMAD clade</taxon>
        <taxon>Chloridoideae</taxon>
        <taxon>Eragrostideae</taxon>
        <taxon>Eragrostidinae</taxon>
        <taxon>Eragrostis</taxon>
    </lineage>
</organism>
<protein>
    <recommendedName>
        <fullName evidence="1">F-box domain-containing protein</fullName>
    </recommendedName>
</protein>
<reference evidence="2 3" key="1">
    <citation type="journal article" date="2019" name="Sci. Rep.">
        <title>A high-quality genome of Eragrostis curvula grass provides insights into Poaceae evolution and supports new strategies to enhance forage quality.</title>
        <authorList>
            <person name="Carballo J."/>
            <person name="Santos B.A.C.M."/>
            <person name="Zappacosta D."/>
            <person name="Garbus I."/>
            <person name="Selva J.P."/>
            <person name="Gallo C.A."/>
            <person name="Diaz A."/>
            <person name="Albertini E."/>
            <person name="Caccamo M."/>
            <person name="Echenique V."/>
        </authorList>
    </citation>
    <scope>NUCLEOTIDE SEQUENCE [LARGE SCALE GENOMIC DNA]</scope>
    <source>
        <strain evidence="3">cv. Victoria</strain>
        <tissue evidence="2">Leaf</tissue>
    </source>
</reference>
<dbReference type="Gramene" id="TVU05026">
    <property type="protein sequence ID" value="TVU05026"/>
    <property type="gene ID" value="EJB05_48174"/>
</dbReference>
<keyword evidence="3" id="KW-1185">Reference proteome</keyword>
<dbReference type="CDD" id="cd09917">
    <property type="entry name" value="F-box_SF"/>
    <property type="match status" value="1"/>
</dbReference>
<evidence type="ECO:0000313" key="2">
    <source>
        <dbReference type="EMBL" id="TVU05026.1"/>
    </source>
</evidence>
<dbReference type="EMBL" id="RWGY01000051">
    <property type="protein sequence ID" value="TVU05026.1"/>
    <property type="molecule type" value="Genomic_DNA"/>
</dbReference>
<dbReference type="InterPro" id="IPR036047">
    <property type="entry name" value="F-box-like_dom_sf"/>
</dbReference>
<gene>
    <name evidence="2" type="ORF">EJB05_48174</name>
</gene>
<dbReference type="PANTHER" id="PTHR36140:SF1">
    <property type="entry name" value="F-BOX DOMAIN CONTAINING PROTEIN, EXPRESSED"/>
    <property type="match status" value="1"/>
</dbReference>
<evidence type="ECO:0000313" key="3">
    <source>
        <dbReference type="Proteomes" id="UP000324897"/>
    </source>
</evidence>
<dbReference type="Gene3D" id="1.20.1280.50">
    <property type="match status" value="1"/>
</dbReference>
<name>A0A5J9T107_9POAL</name>
<dbReference type="Pfam" id="PF12937">
    <property type="entry name" value="F-box-like"/>
    <property type="match status" value="1"/>
</dbReference>
<dbReference type="AlphaFoldDB" id="A0A5J9T107"/>
<proteinExistence type="predicted"/>
<sequence>MSSLAPQSHAAAAAAAEEPVIKRLKRASRVEDDGLPLNDEVLLLVFASSLDTADLVRCAATCRRWRRLVATEAAFICNHKRPPPPSWSPSDHRRRRLNRALAVGFFHQSHEDGSGAPPKFLPLPSFSPRLPLDAALHDDDDHDLFKNSRLIASRKGRLVLELHRKSRAAALRLAVVNPATGDVTVLPALAGNDTPGHYVVALLTADDLHESDAALVVDHQLSPAAFLLLILYKRRRFKACRYYSSDAGAWGAERKVTGARVSVWRLSLASAGAVVVRGAAFWLSGASSSVLGLRVGASEATVESFGRTGSTAYCCCHGSVGQNRRLAVAPDGRLCAVQVEGDGGCGFRIRVFYRNDDRISRKWARYKAEDMYLEQLLPSGAAAAVGRVCMRAVCESTGLVFFATGADLYARQPDQALYALDLETRKAWLVPAPPGRCPGPKSSSSWSFLGYEMDRVAYLSSLGEIDD</sequence>
<dbReference type="Proteomes" id="UP000324897">
    <property type="component" value="Unassembled WGS sequence"/>
</dbReference>
<dbReference type="SUPFAM" id="SSF81383">
    <property type="entry name" value="F-box domain"/>
    <property type="match status" value="1"/>
</dbReference>
<accession>A0A5J9T107</accession>
<feature type="non-terminal residue" evidence="2">
    <location>
        <position position="1"/>
    </location>
</feature>
<dbReference type="OrthoDB" id="618196at2759"/>
<dbReference type="InterPro" id="IPR001810">
    <property type="entry name" value="F-box_dom"/>
</dbReference>
<comment type="caution">
    <text evidence="2">The sequence shown here is derived from an EMBL/GenBank/DDBJ whole genome shotgun (WGS) entry which is preliminary data.</text>
</comment>
<feature type="domain" description="F-box" evidence="1">
    <location>
        <begin position="39"/>
        <end position="71"/>
    </location>
</feature>
<dbReference type="PANTHER" id="PTHR36140">
    <property type="entry name" value="F-BOX DOMAIN-CONTAINING PROTEIN-RELATED"/>
    <property type="match status" value="1"/>
</dbReference>
<evidence type="ECO:0000259" key="1">
    <source>
        <dbReference type="Pfam" id="PF12937"/>
    </source>
</evidence>